<dbReference type="SUPFAM" id="SSF53098">
    <property type="entry name" value="Ribonuclease H-like"/>
    <property type="match status" value="1"/>
</dbReference>
<sequence length="569" mass="63468">MKIRGVWAHNFHQELSQFDHCLHRFPVISFDTEFPGFLRDTPRDALEDQRYEDVKFNVESLKLLQLGFTLSDAHGNIGGTWEFHLSGFNEKSDPHVVASISLLKRNGLDFARLGQFGISVTEFVFGFLRVLRIHRGLHDLTWVCFHGLYDLAYLLKLLTQKPLPDSVVMYAKALGVVFGTIYDVKFMARYCRGFFGGEIGLARVAKLLDVERSGEAHQAGSDSLLTAAVFSKMNATFRSVAGMSQGCLYGISPTIVRYWQPAPVILRRPCFPVAAPHVYGARLIHSPILPTYAANSMVLLTSSKLSALRAVRSVLIVYTDDVLAAQSYVSSLGSGEMLITNGFLSSLRLLFATWTVVITDMVQSLRDSSACSDVVENTSGSAEKLLLLIFKETEHTLILMCMLAKHWNSWVKAMKEMDSQLREKSIHLLAFIRRGTQHLGESSSLNAPLVCPPILKEEFNGCKKPLFVDSRSGWFALSPFSCVSKSKFSAVSTTTALAIKTQSTENSVSQSYLSDTIVLQIYRITFLLLKFLCLQAEGAARRAEEVGFVDLDHFTELPMPEILHGLQIR</sequence>
<comment type="subcellular location">
    <subcellularLocation>
        <location evidence="4">Cytoplasm</location>
    </subcellularLocation>
    <subcellularLocation>
        <location evidence="3">Nucleus</location>
    </subcellularLocation>
</comment>
<dbReference type="GO" id="GO:0005737">
    <property type="term" value="C:cytoplasm"/>
    <property type="evidence" value="ECO:0007669"/>
    <property type="project" value="UniProtKB-SubCell"/>
</dbReference>
<evidence type="ECO:0000256" key="5">
    <source>
        <dbReference type="ARBA" id="ARBA00008372"/>
    </source>
</evidence>
<evidence type="ECO:0000256" key="2">
    <source>
        <dbReference type="ARBA" id="ARBA00001968"/>
    </source>
</evidence>
<evidence type="ECO:0000256" key="6">
    <source>
        <dbReference type="ARBA" id="ARBA00011757"/>
    </source>
</evidence>
<name>A0A6J5THN9_PRUAR</name>
<organism evidence="18 19">
    <name type="scientific">Prunus armeniaca</name>
    <name type="common">Apricot</name>
    <name type="synonym">Armeniaca vulgaris</name>
    <dbReference type="NCBI Taxonomy" id="36596"/>
    <lineage>
        <taxon>Eukaryota</taxon>
        <taxon>Viridiplantae</taxon>
        <taxon>Streptophyta</taxon>
        <taxon>Embryophyta</taxon>
        <taxon>Tracheophyta</taxon>
        <taxon>Spermatophyta</taxon>
        <taxon>Magnoliopsida</taxon>
        <taxon>eudicotyledons</taxon>
        <taxon>Gunneridae</taxon>
        <taxon>Pentapetalae</taxon>
        <taxon>rosids</taxon>
        <taxon>fabids</taxon>
        <taxon>Rosales</taxon>
        <taxon>Rosaceae</taxon>
        <taxon>Amygdaloideae</taxon>
        <taxon>Amygdaleae</taxon>
        <taxon>Prunus</taxon>
    </lineage>
</organism>
<dbReference type="GO" id="GO:0005634">
    <property type="term" value="C:nucleus"/>
    <property type="evidence" value="ECO:0007669"/>
    <property type="project" value="UniProtKB-SubCell"/>
</dbReference>
<dbReference type="GO" id="GO:0030014">
    <property type="term" value="C:CCR4-NOT complex"/>
    <property type="evidence" value="ECO:0007669"/>
    <property type="project" value="InterPro"/>
</dbReference>
<evidence type="ECO:0000256" key="3">
    <source>
        <dbReference type="ARBA" id="ARBA00004123"/>
    </source>
</evidence>
<dbReference type="GO" id="GO:0003723">
    <property type="term" value="F:RNA binding"/>
    <property type="evidence" value="ECO:0007669"/>
    <property type="project" value="UniProtKB-KW"/>
</dbReference>
<dbReference type="GO" id="GO:0046872">
    <property type="term" value="F:metal ion binding"/>
    <property type="evidence" value="ECO:0007669"/>
    <property type="project" value="UniProtKB-KW"/>
</dbReference>
<evidence type="ECO:0000256" key="17">
    <source>
        <dbReference type="ARBA" id="ARBA00025148"/>
    </source>
</evidence>
<keyword evidence="14" id="KW-0805">Transcription regulation</keyword>
<comment type="subunit">
    <text evidence="6">Component of the CCR4-NOT complex, at least composed of CRR4 and CAF1 proteins.</text>
</comment>
<evidence type="ECO:0000256" key="1">
    <source>
        <dbReference type="ARBA" id="ARBA00001663"/>
    </source>
</evidence>
<protein>
    <recommendedName>
        <fullName evidence="7">poly(A)-specific ribonuclease</fullName>
        <ecNumber evidence="7">3.1.13.4</ecNumber>
    </recommendedName>
</protein>
<dbReference type="InterPro" id="IPR012337">
    <property type="entry name" value="RNaseH-like_sf"/>
</dbReference>
<dbReference type="EMBL" id="CAEKDK010000001">
    <property type="protein sequence ID" value="CAB4263451.1"/>
    <property type="molecule type" value="Genomic_DNA"/>
</dbReference>
<keyword evidence="11" id="KW-0378">Hydrolase</keyword>
<keyword evidence="16" id="KW-0539">Nucleus</keyword>
<evidence type="ECO:0000256" key="13">
    <source>
        <dbReference type="ARBA" id="ARBA00022884"/>
    </source>
</evidence>
<evidence type="ECO:0000256" key="9">
    <source>
        <dbReference type="ARBA" id="ARBA00022722"/>
    </source>
</evidence>
<keyword evidence="8" id="KW-0963">Cytoplasm</keyword>
<keyword evidence="15" id="KW-0804">Transcription</keyword>
<evidence type="ECO:0000256" key="4">
    <source>
        <dbReference type="ARBA" id="ARBA00004496"/>
    </source>
</evidence>
<reference evidence="18 19" key="1">
    <citation type="submission" date="2020-05" db="EMBL/GenBank/DDBJ databases">
        <authorList>
            <person name="Campoy J."/>
            <person name="Schneeberger K."/>
            <person name="Spophaly S."/>
        </authorList>
    </citation>
    <scope>NUCLEOTIDE SEQUENCE [LARGE SCALE GENOMIC DNA]</scope>
    <source>
        <strain evidence="18">PruArmRojPasFocal</strain>
    </source>
</reference>
<evidence type="ECO:0000256" key="8">
    <source>
        <dbReference type="ARBA" id="ARBA00022490"/>
    </source>
</evidence>
<gene>
    <name evidence="18" type="ORF">CURHAP_LOCUS3623</name>
</gene>
<evidence type="ECO:0000256" key="7">
    <source>
        <dbReference type="ARBA" id="ARBA00012161"/>
    </source>
</evidence>
<evidence type="ECO:0000256" key="11">
    <source>
        <dbReference type="ARBA" id="ARBA00022801"/>
    </source>
</evidence>
<comment type="cofactor">
    <cofactor evidence="2">
        <name>a divalent metal cation</name>
        <dbReference type="ChEBI" id="CHEBI:60240"/>
    </cofactor>
</comment>
<keyword evidence="10" id="KW-0479">Metal-binding</keyword>
<evidence type="ECO:0000256" key="14">
    <source>
        <dbReference type="ARBA" id="ARBA00023015"/>
    </source>
</evidence>
<evidence type="ECO:0000256" key="10">
    <source>
        <dbReference type="ARBA" id="ARBA00022723"/>
    </source>
</evidence>
<evidence type="ECO:0000256" key="12">
    <source>
        <dbReference type="ARBA" id="ARBA00022839"/>
    </source>
</evidence>
<dbReference type="Proteomes" id="UP000507222">
    <property type="component" value="Unassembled WGS sequence"/>
</dbReference>
<dbReference type="Gene3D" id="3.30.420.10">
    <property type="entry name" value="Ribonuclease H-like superfamily/Ribonuclease H"/>
    <property type="match status" value="1"/>
</dbReference>
<proteinExistence type="inferred from homology"/>
<comment type="similarity">
    <text evidence="5">Belongs to the CAF1 family.</text>
</comment>
<dbReference type="InterPro" id="IPR006941">
    <property type="entry name" value="RNase_CAF1"/>
</dbReference>
<evidence type="ECO:0000313" key="18">
    <source>
        <dbReference type="EMBL" id="CAB4263451.1"/>
    </source>
</evidence>
<comment type="catalytic activity">
    <reaction evidence="1">
        <text>Exonucleolytic cleavage of poly(A) to 5'-AMP.</text>
        <dbReference type="EC" id="3.1.13.4"/>
    </reaction>
</comment>
<keyword evidence="13" id="KW-0694">RNA-binding</keyword>
<dbReference type="EC" id="3.1.13.4" evidence="7"/>
<dbReference type="AlphaFoldDB" id="A0A6J5THN9"/>
<dbReference type="PANTHER" id="PTHR10797">
    <property type="entry name" value="CCR4-NOT TRANSCRIPTION COMPLEX SUBUNIT"/>
    <property type="match status" value="1"/>
</dbReference>
<dbReference type="InterPro" id="IPR036397">
    <property type="entry name" value="RNaseH_sf"/>
</dbReference>
<keyword evidence="9" id="KW-0540">Nuclease</keyword>
<accession>A0A6J5THN9</accession>
<dbReference type="Pfam" id="PF04857">
    <property type="entry name" value="CAF1"/>
    <property type="match status" value="2"/>
</dbReference>
<comment type="function">
    <text evidence="17">Ubiquitous transcription factor required for a diverse set of processes. It is a component of the CCR4 complex involved in the control of gene expression.</text>
</comment>
<keyword evidence="12" id="KW-0269">Exonuclease</keyword>
<evidence type="ECO:0000256" key="15">
    <source>
        <dbReference type="ARBA" id="ARBA00023163"/>
    </source>
</evidence>
<evidence type="ECO:0000256" key="16">
    <source>
        <dbReference type="ARBA" id="ARBA00023242"/>
    </source>
</evidence>
<dbReference type="GO" id="GO:0004535">
    <property type="term" value="F:poly(A)-specific ribonuclease activity"/>
    <property type="evidence" value="ECO:0007669"/>
    <property type="project" value="UniProtKB-EC"/>
</dbReference>
<evidence type="ECO:0000313" key="19">
    <source>
        <dbReference type="Proteomes" id="UP000507222"/>
    </source>
</evidence>
<dbReference type="InterPro" id="IPR039637">
    <property type="entry name" value="CNOT7/CNOT8/Pop2"/>
</dbReference>